<reference evidence="1" key="1">
    <citation type="submission" date="2022-10" db="EMBL/GenBank/DDBJ databases">
        <title>Complete Genome of Trichothecium roseum strain YXFP-22015, a Plant Pathogen Isolated from Citrus.</title>
        <authorList>
            <person name="Wang Y."/>
            <person name="Zhu L."/>
        </authorList>
    </citation>
    <scope>NUCLEOTIDE SEQUENCE</scope>
    <source>
        <strain evidence="1">YXFP-22015</strain>
    </source>
</reference>
<dbReference type="Proteomes" id="UP001163324">
    <property type="component" value="Chromosome 5"/>
</dbReference>
<proteinExistence type="predicted"/>
<protein>
    <submittedName>
        <fullName evidence="1">Uncharacterized protein</fullName>
    </submittedName>
</protein>
<gene>
    <name evidence="1" type="ORF">N3K66_005320</name>
</gene>
<comment type="caution">
    <text evidence="1">The sequence shown here is derived from an EMBL/GenBank/DDBJ whole genome shotgun (WGS) entry which is preliminary data.</text>
</comment>
<accession>A0ACC0UXL0</accession>
<evidence type="ECO:0000313" key="1">
    <source>
        <dbReference type="EMBL" id="KAI9898859.1"/>
    </source>
</evidence>
<organism evidence="1 2">
    <name type="scientific">Trichothecium roseum</name>
    <dbReference type="NCBI Taxonomy" id="47278"/>
    <lineage>
        <taxon>Eukaryota</taxon>
        <taxon>Fungi</taxon>
        <taxon>Dikarya</taxon>
        <taxon>Ascomycota</taxon>
        <taxon>Pezizomycotina</taxon>
        <taxon>Sordariomycetes</taxon>
        <taxon>Hypocreomycetidae</taxon>
        <taxon>Hypocreales</taxon>
        <taxon>Hypocreales incertae sedis</taxon>
        <taxon>Trichothecium</taxon>
    </lineage>
</organism>
<sequence length="1046" mass="114835">MASAWPGLTSALVRSWCRVTITGASFAPLGTWPNGEVGAEPAEFVFEPVDTSDNTHYATEPATSFKGPLYSDPSSSKTVIIAGTIGNSSIIDSLIEQGKLNTTAINGKWEAFVSQVVKDPIKGCDEAVVIVGSMPRGTIYGIYDISEQIGVSPWHFWADVPAQKHSDIWARRGPKVQGPPSVKYRGFFLNDEQPGLTNWVSDNFPDLPNGSAGYGHVFYSLVCEVLLRLRANYLWPTLWASMLYTDDAHNQPLVYAYEVVLGSSHTEPLMRAQNEFKNYYEGEWAYNENNETIDEYFRYGVQRAKPYARNSVWTMGMRGSGDTAIEGLGVEYIVEMLETLVQNQRDIISEGLGVDAITDVPQTWCLYKEVQGYLEQGLRVPEDITLLWSDDNWGNIRRLPLANETDRPGGAGVYYHFDYVGGPRDYKWINTVQLSKTAEQMHMAYARRADRIWVVNVGDLKPLEVPISHFLDLAYDAERWDVDSTAEWTRAWAEREFGVGQQQQQQNVAGDVASVMARYGKYAARRKYELLDAETYSVVNYDEADVVAAQWAELEADARAAHDALGEEYRPAFFQMVLHPVTAGRIVHEMYVAAAKNGLYAAQRRNAANEQADLARALLDDDADLTVEWDEMLDGKWARMLDQTHLGYTYWQQPMRNALPPLTYVQTRLTSLAGNVRVGVEGSYAGVPGDDAYHANSGNTLVAPPMDRYGPGKNMRWFDVFLAGAAEECEWTAEANVSWARLSQTRGVVGTAGHNDTRVTVEIDWDAAGEGEGEGEGREGGELETAVEIAVDSPCRKWDKSRYAYGGARVQIPVRLRSVPGDFARGFVESDGYIAIEAPHYQAVTNGSSGGSGEGNGKKDVSLHVFEDYGRALGGVGAWPPATEKMGLEEAPSAEYDVYVFTGGVTANVTLYLSPGQNYLGDATPLEYAVSLYPVSTEGDGTDAIADVTPPLSSYVRRQFVGPASEGEAGMPPGWDDAVADAAWGAAGKGTTGRTTTGHRVEGAGRHRLSVKLLMPGVVVQRVVVDLGGVRESYLGPPESLFVGEM</sequence>
<keyword evidence="2" id="KW-1185">Reference proteome</keyword>
<dbReference type="EMBL" id="CM047944">
    <property type="protein sequence ID" value="KAI9898859.1"/>
    <property type="molecule type" value="Genomic_DNA"/>
</dbReference>
<evidence type="ECO:0000313" key="2">
    <source>
        <dbReference type="Proteomes" id="UP001163324"/>
    </source>
</evidence>
<name>A0ACC0UXL0_9HYPO</name>